<accession>A0A8J2LL83</accession>
<keyword evidence="1" id="KW-1133">Transmembrane helix</keyword>
<evidence type="ECO:0000256" key="1">
    <source>
        <dbReference type="SAM" id="Phobius"/>
    </source>
</evidence>
<sequence>MGLPVKWKVTTCSSSSLITCVVLTPSTPILNLFLSVSPQTHLINMQTIVVLSAILAVAAAGNLNYAVPQVGLGNTVVSSARLGGNFAYTVNQPGYAGLNYGSPLVYTSGVPAASTLQTVGVKAPVTTQYYTTGSVPVSTGYVAGTPAATYKTVSGVSPVTYTSGLGYTNLGYSGLGYTGLGYTGVSGLNGYTGVSGLNGYTTVY</sequence>
<proteinExistence type="predicted"/>
<keyword evidence="1" id="KW-0812">Transmembrane</keyword>
<keyword evidence="1" id="KW-0472">Membrane</keyword>
<comment type="caution">
    <text evidence="2">The sequence shown here is derived from an EMBL/GenBank/DDBJ whole genome shotgun (WGS) entry which is preliminary data.</text>
</comment>
<dbReference type="EMBL" id="CAJVCH010570674">
    <property type="protein sequence ID" value="CAG7835570.1"/>
    <property type="molecule type" value="Genomic_DNA"/>
</dbReference>
<reference evidence="2" key="1">
    <citation type="submission" date="2021-06" db="EMBL/GenBank/DDBJ databases">
        <authorList>
            <person name="Hodson N. C."/>
            <person name="Mongue J. A."/>
            <person name="Jaron S. K."/>
        </authorList>
    </citation>
    <scope>NUCLEOTIDE SEQUENCE</scope>
</reference>
<feature type="transmembrane region" description="Helical" evidence="1">
    <location>
        <begin position="16"/>
        <end position="36"/>
    </location>
</feature>
<protein>
    <submittedName>
        <fullName evidence="2">Uncharacterized protein</fullName>
    </submittedName>
</protein>
<feature type="transmembrane region" description="Helical" evidence="1">
    <location>
        <begin position="48"/>
        <end position="67"/>
    </location>
</feature>
<name>A0A8J2LL83_9HEXA</name>
<dbReference type="AlphaFoldDB" id="A0A8J2LL83"/>
<keyword evidence="3" id="KW-1185">Reference proteome</keyword>
<evidence type="ECO:0000313" key="3">
    <source>
        <dbReference type="Proteomes" id="UP000708208"/>
    </source>
</evidence>
<gene>
    <name evidence="2" type="ORF">AFUS01_LOCUS44927</name>
</gene>
<dbReference type="Proteomes" id="UP000708208">
    <property type="component" value="Unassembled WGS sequence"/>
</dbReference>
<organism evidence="2 3">
    <name type="scientific">Allacma fusca</name>
    <dbReference type="NCBI Taxonomy" id="39272"/>
    <lineage>
        <taxon>Eukaryota</taxon>
        <taxon>Metazoa</taxon>
        <taxon>Ecdysozoa</taxon>
        <taxon>Arthropoda</taxon>
        <taxon>Hexapoda</taxon>
        <taxon>Collembola</taxon>
        <taxon>Symphypleona</taxon>
        <taxon>Sminthuridae</taxon>
        <taxon>Allacma</taxon>
    </lineage>
</organism>
<evidence type="ECO:0000313" key="2">
    <source>
        <dbReference type="EMBL" id="CAG7835570.1"/>
    </source>
</evidence>